<organism evidence="3 4">
    <name type="scientific">Serendipita vermifera MAFF 305830</name>
    <dbReference type="NCBI Taxonomy" id="933852"/>
    <lineage>
        <taxon>Eukaryota</taxon>
        <taxon>Fungi</taxon>
        <taxon>Dikarya</taxon>
        <taxon>Basidiomycota</taxon>
        <taxon>Agaricomycotina</taxon>
        <taxon>Agaricomycetes</taxon>
        <taxon>Sebacinales</taxon>
        <taxon>Serendipitaceae</taxon>
        <taxon>Serendipita</taxon>
    </lineage>
</organism>
<dbReference type="OrthoDB" id="9932926at2759"/>
<evidence type="ECO:0000256" key="1">
    <source>
        <dbReference type="ARBA" id="ARBA00007764"/>
    </source>
</evidence>
<dbReference type="STRING" id="933852.A0A0C3BQR7"/>
<dbReference type="Gene3D" id="3.40.30.10">
    <property type="entry name" value="Glutaredoxin"/>
    <property type="match status" value="1"/>
</dbReference>
<dbReference type="InterPro" id="IPR051033">
    <property type="entry name" value="SH3BGR"/>
</dbReference>
<dbReference type="Proteomes" id="UP000054097">
    <property type="component" value="Unassembled WGS sequence"/>
</dbReference>
<name>A0A0C3BQR7_SERVB</name>
<dbReference type="InterPro" id="IPR006993">
    <property type="entry name" value="Glut_rich_SH3-bd"/>
</dbReference>
<dbReference type="Pfam" id="PF04908">
    <property type="entry name" value="SH3BGR"/>
    <property type="match status" value="1"/>
</dbReference>
<protein>
    <recommendedName>
        <fullName evidence="5">Thioredoxin domain-containing protein</fullName>
    </recommendedName>
</protein>
<evidence type="ECO:0008006" key="5">
    <source>
        <dbReference type="Google" id="ProtNLM"/>
    </source>
</evidence>
<evidence type="ECO:0000313" key="4">
    <source>
        <dbReference type="Proteomes" id="UP000054097"/>
    </source>
</evidence>
<dbReference type="SUPFAM" id="SSF52833">
    <property type="entry name" value="Thioredoxin-like"/>
    <property type="match status" value="1"/>
</dbReference>
<feature type="compositionally biased region" description="Basic and acidic residues" evidence="2">
    <location>
        <begin position="271"/>
        <end position="281"/>
    </location>
</feature>
<dbReference type="PANTHER" id="PTHR12232:SF0">
    <property type="entry name" value="THIOREDOXIN DOMAIN-CONTAINING PROTEIN"/>
    <property type="match status" value="1"/>
</dbReference>
<dbReference type="AlphaFoldDB" id="A0A0C3BQR7"/>
<dbReference type="InterPro" id="IPR036249">
    <property type="entry name" value="Thioredoxin-like_sf"/>
</dbReference>
<feature type="compositionally biased region" description="Basic and acidic residues" evidence="2">
    <location>
        <begin position="176"/>
        <end position="185"/>
    </location>
</feature>
<accession>A0A0C3BQR7</accession>
<dbReference type="PANTHER" id="PTHR12232">
    <property type="entry name" value="SH3 DOMAIN-BINDING GLUTAMIC ACID-RICH-LIKE PROTEIN"/>
    <property type="match status" value="1"/>
</dbReference>
<evidence type="ECO:0000313" key="3">
    <source>
        <dbReference type="EMBL" id="KIM34444.1"/>
    </source>
</evidence>
<feature type="compositionally biased region" description="Basic and acidic residues" evidence="2">
    <location>
        <begin position="241"/>
        <end position="253"/>
    </location>
</feature>
<feature type="compositionally biased region" description="Basic and acidic residues" evidence="2">
    <location>
        <begin position="210"/>
        <end position="231"/>
    </location>
</feature>
<dbReference type="GO" id="GO:0005737">
    <property type="term" value="C:cytoplasm"/>
    <property type="evidence" value="ECO:0007669"/>
    <property type="project" value="TreeGrafter"/>
</dbReference>
<evidence type="ECO:0000256" key="2">
    <source>
        <dbReference type="SAM" id="MobiDB-lite"/>
    </source>
</evidence>
<proteinExistence type="inferred from homology"/>
<dbReference type="HOGENOM" id="CLU_075375_1_0_1"/>
<dbReference type="EMBL" id="KN824277">
    <property type="protein sequence ID" value="KIM34444.1"/>
    <property type="molecule type" value="Genomic_DNA"/>
</dbReference>
<comment type="similarity">
    <text evidence="1">Belongs to the SH3BGR family.</text>
</comment>
<gene>
    <name evidence="3" type="ORF">M408DRAFT_13934</name>
</gene>
<keyword evidence="4" id="KW-1185">Reference proteome</keyword>
<reference evidence="3 4" key="1">
    <citation type="submission" date="2014-04" db="EMBL/GenBank/DDBJ databases">
        <authorList>
            <consortium name="DOE Joint Genome Institute"/>
            <person name="Kuo A."/>
            <person name="Zuccaro A."/>
            <person name="Kohler A."/>
            <person name="Nagy L.G."/>
            <person name="Floudas D."/>
            <person name="Copeland A."/>
            <person name="Barry K.W."/>
            <person name="Cichocki N."/>
            <person name="Veneault-Fourrey C."/>
            <person name="LaButti K."/>
            <person name="Lindquist E.A."/>
            <person name="Lipzen A."/>
            <person name="Lundell T."/>
            <person name="Morin E."/>
            <person name="Murat C."/>
            <person name="Sun H."/>
            <person name="Tunlid A."/>
            <person name="Henrissat B."/>
            <person name="Grigoriev I.V."/>
            <person name="Hibbett D.S."/>
            <person name="Martin F."/>
            <person name="Nordberg H.P."/>
            <person name="Cantor M.N."/>
            <person name="Hua S.X."/>
        </authorList>
    </citation>
    <scope>NUCLEOTIDE SEQUENCE [LARGE SCALE GENOMIC DNA]</scope>
    <source>
        <strain evidence="3 4">MAFF 305830</strain>
    </source>
</reference>
<feature type="region of interest" description="Disordered" evidence="2">
    <location>
        <begin position="176"/>
        <end position="281"/>
    </location>
</feature>
<reference evidence="4" key="2">
    <citation type="submission" date="2015-01" db="EMBL/GenBank/DDBJ databases">
        <title>Evolutionary Origins and Diversification of the Mycorrhizal Mutualists.</title>
        <authorList>
            <consortium name="DOE Joint Genome Institute"/>
            <consortium name="Mycorrhizal Genomics Consortium"/>
            <person name="Kohler A."/>
            <person name="Kuo A."/>
            <person name="Nagy L.G."/>
            <person name="Floudas D."/>
            <person name="Copeland A."/>
            <person name="Barry K.W."/>
            <person name="Cichocki N."/>
            <person name="Veneault-Fourrey C."/>
            <person name="LaButti K."/>
            <person name="Lindquist E.A."/>
            <person name="Lipzen A."/>
            <person name="Lundell T."/>
            <person name="Morin E."/>
            <person name="Murat C."/>
            <person name="Riley R."/>
            <person name="Ohm R."/>
            <person name="Sun H."/>
            <person name="Tunlid A."/>
            <person name="Henrissat B."/>
            <person name="Grigoriev I.V."/>
            <person name="Hibbett D.S."/>
            <person name="Martin F."/>
        </authorList>
    </citation>
    <scope>NUCLEOTIDE SEQUENCE [LARGE SCALE GENOMIC DNA]</scope>
    <source>
        <strain evidence="4">MAFF 305830</strain>
    </source>
</reference>
<sequence>MSSPPIQLFLTTIASAPVLRQRQEYLLRTLQVKKIPFVSYDLASDPNAKRLWRRKAPKEHQDLPGMLVGGVWPGPFEKFFESVERGDLETFLRMKEEYDPAIDGKVLASQPVGVPGAALPMEMQGHKPSFAPTGPTPMKNAEDLVDAGDVLPGYGFQGLKITMDELTDLAKDLGLNDKKGARSSKETGSSEAGPSQPLPAQDTASPSTSKVEKVEDKASDSAVEETSKPEPEPEESVVTESTDKNTEAEKETAPESVTPLKLSKTTLSEDADAKVEEKQTS</sequence>